<sequence length="1183" mass="132575">MIWNCVDCRSRLLYTREMTGPHKKKLAQRERKTRHAFSSLKKKLNLPKIYKRIASKLSVHGRNIRALTSAWSTDEIQCLVAQYELTTKLKELSDAADLARNSTSNVAQDLVRLQEQSYLCDLCLKCNRLGQDEVIREKRAYVHSALFCKRTQLLLPQANCSYKRNFGESLSSNSAADEVDFSLLPSILLAPFTSLGVKLKYFKSTQTLEFESKENLPENFISELISFIYGEQLHSDKMSMAGTSIGVSEGTAPMNSPMLRPTITSEPESPHSMLKQQKLDVLAHMPPEDMKSAGREAKKDFYFKTSEKFSDDFLNIMKDLLLSANTTGDVKLVFTVSSLLSVLSSHMRSRQPGLCCHGHSFVLAARSSFFKNIIGKHKERCSRDENSSSFTTIELDSKVVPPRYFPVVLHAMYTGELDLQRIKKTTPLILQRIDSEALSTDVKDLIELLYIGHFLDFSSLAQGCENALYDKVNVSNLVELLQWSSQPHGSTWLHRQIVRYARDNFQQLMVSGTLLSLTSSELTEIIRSDFVNAPELDILRTVLKWGEHELLRRIELREPNLVRSHVLLNQHRSFRVASASRRELLLASNKDELHDSTASLLSRVRIRHILPPNHEVLTNAIRRGVISRPPEHLLEWHHHSGAVTESNNAFFWLRIRAGMGFSPPRLFAPHVAETKAILEERLCQETESNSSSKAAKQSCPQRATPGPSVSSAVVPDALYMVKETQHSHKPASLHSVSCDKCRVSRISVASLATKRLKYIDDHYPAPSPSLASKLLTRERHLRRSPWIKETLHACHSSSVSVPHCCCRSERLSDVDGSLGSGTLCNLCRAEHYIRLLVVREFGLDDILTDLLRKPHLYYDPDELVTDPFISSHIQNHRSFVRTPSNCQSSSVSAPRRFQKFFHKKVAASHQPKDSTASSSGRSWKDNSDIRGSSSDVSSSEDSSSSTEWPFPYTGVDMNLRTQPGSAFWDSDSSLTKTPPISTVPDVAASADSTLKSYRSRVSSSTSDSSVSVTCRFVAQSHPGEPDETSLRSSPVLEQRPSTSRRGVPSYAHYLSVKRPQGTERTISALTLPRTFFKQTREINREQNNRTQTSSPLSVQHPAGNPVPELLLDGKSADKSAADVPPDLCAGSGFFPRMRSDPPENATLREGDTPSIDDERVTSSSNIDVNFLKDTLLIDKETCI</sequence>
<gene>
    <name evidence="3" type="ORF">CVLEPA_LOCUS26408</name>
</gene>
<keyword evidence="4" id="KW-1185">Reference proteome</keyword>
<evidence type="ECO:0000313" key="4">
    <source>
        <dbReference type="Proteomes" id="UP001642483"/>
    </source>
</evidence>
<proteinExistence type="predicted"/>
<feature type="compositionally biased region" description="Low complexity" evidence="1">
    <location>
        <begin position="929"/>
        <end position="945"/>
    </location>
</feature>
<protein>
    <recommendedName>
        <fullName evidence="2">BTB domain-containing protein</fullName>
    </recommendedName>
</protein>
<comment type="caution">
    <text evidence="3">The sequence shown here is derived from an EMBL/GenBank/DDBJ whole genome shotgun (WGS) entry which is preliminary data.</text>
</comment>
<dbReference type="Gene3D" id="1.25.40.420">
    <property type="match status" value="1"/>
</dbReference>
<organism evidence="3 4">
    <name type="scientific">Clavelina lepadiformis</name>
    <name type="common">Light-bulb sea squirt</name>
    <name type="synonym">Ascidia lepadiformis</name>
    <dbReference type="NCBI Taxonomy" id="159417"/>
    <lineage>
        <taxon>Eukaryota</taxon>
        <taxon>Metazoa</taxon>
        <taxon>Chordata</taxon>
        <taxon>Tunicata</taxon>
        <taxon>Ascidiacea</taxon>
        <taxon>Aplousobranchia</taxon>
        <taxon>Clavelinidae</taxon>
        <taxon>Clavelina</taxon>
    </lineage>
</organism>
<evidence type="ECO:0000259" key="2">
    <source>
        <dbReference type="PROSITE" id="PS50097"/>
    </source>
</evidence>
<dbReference type="PANTHER" id="PTHR16064:SF3">
    <property type="entry name" value="BTB_POZ DOMAIN-CONTAINING PROTEIN 7"/>
    <property type="match status" value="1"/>
</dbReference>
<dbReference type="PANTHER" id="PTHR16064">
    <property type="entry name" value="BTB POZ DOMAIN CONTAINING 7"/>
    <property type="match status" value="1"/>
</dbReference>
<feature type="region of interest" description="Disordered" evidence="1">
    <location>
        <begin position="1131"/>
        <end position="1160"/>
    </location>
</feature>
<name>A0ABP0GMX1_CLALP</name>
<evidence type="ECO:0000256" key="1">
    <source>
        <dbReference type="SAM" id="MobiDB-lite"/>
    </source>
</evidence>
<feature type="region of interest" description="Disordered" evidence="1">
    <location>
        <begin position="687"/>
        <end position="710"/>
    </location>
</feature>
<dbReference type="InterPro" id="IPR011705">
    <property type="entry name" value="BACK"/>
</dbReference>
<dbReference type="SUPFAM" id="SSF54695">
    <property type="entry name" value="POZ domain"/>
    <property type="match status" value="1"/>
</dbReference>
<evidence type="ECO:0000313" key="3">
    <source>
        <dbReference type="EMBL" id="CAK8693082.1"/>
    </source>
</evidence>
<dbReference type="InterPro" id="IPR042345">
    <property type="entry name" value="Btbd7"/>
</dbReference>
<dbReference type="Gene3D" id="3.30.710.10">
    <property type="entry name" value="Potassium Channel Kv1.1, Chain A"/>
    <property type="match status" value="1"/>
</dbReference>
<feature type="region of interest" description="Disordered" evidence="1">
    <location>
        <begin position="903"/>
        <end position="950"/>
    </location>
</feature>
<dbReference type="SMART" id="SM00225">
    <property type="entry name" value="BTB"/>
    <property type="match status" value="1"/>
</dbReference>
<dbReference type="Pfam" id="PF00651">
    <property type="entry name" value="BTB"/>
    <property type="match status" value="1"/>
</dbReference>
<feature type="compositionally biased region" description="Basic and acidic residues" evidence="1">
    <location>
        <begin position="1137"/>
        <end position="1160"/>
    </location>
</feature>
<feature type="domain" description="BTB" evidence="2">
    <location>
        <begin position="328"/>
        <end position="421"/>
    </location>
</feature>
<reference evidence="3 4" key="1">
    <citation type="submission" date="2024-02" db="EMBL/GenBank/DDBJ databases">
        <authorList>
            <person name="Daric V."/>
            <person name="Darras S."/>
        </authorList>
    </citation>
    <scope>NUCLEOTIDE SEQUENCE [LARGE SCALE GENOMIC DNA]</scope>
</reference>
<dbReference type="EMBL" id="CAWYQH010000130">
    <property type="protein sequence ID" value="CAK8693082.1"/>
    <property type="molecule type" value="Genomic_DNA"/>
</dbReference>
<accession>A0ABP0GMX1</accession>
<dbReference type="PROSITE" id="PS50097">
    <property type="entry name" value="BTB"/>
    <property type="match status" value="1"/>
</dbReference>
<dbReference type="InterPro" id="IPR011333">
    <property type="entry name" value="SKP1/BTB/POZ_sf"/>
</dbReference>
<dbReference type="Proteomes" id="UP001642483">
    <property type="component" value="Unassembled WGS sequence"/>
</dbReference>
<dbReference type="SMART" id="SM00875">
    <property type="entry name" value="BACK"/>
    <property type="match status" value="1"/>
</dbReference>
<dbReference type="Pfam" id="PF07707">
    <property type="entry name" value="BACK"/>
    <property type="match status" value="1"/>
</dbReference>
<dbReference type="InterPro" id="IPR000210">
    <property type="entry name" value="BTB/POZ_dom"/>
</dbReference>
<feature type="region of interest" description="Disordered" evidence="1">
    <location>
        <begin position="1018"/>
        <end position="1046"/>
    </location>
</feature>